<comment type="caution">
    <text evidence="1">The sequence shown here is derived from an EMBL/GenBank/DDBJ whole genome shotgun (WGS) entry which is preliminary data.</text>
</comment>
<dbReference type="EMBL" id="BART01023889">
    <property type="protein sequence ID" value="GAG97995.1"/>
    <property type="molecule type" value="Genomic_DNA"/>
</dbReference>
<sequence length="41" mass="4896">FDSLLGKLIVWEQTRERAINLSKYAFKGTTNFRNQNEYRST</sequence>
<reference evidence="1" key="1">
    <citation type="journal article" date="2014" name="Front. Microbiol.">
        <title>High frequency of phylogenetically diverse reductive dehalogenase-homologous genes in deep subseafloor sedimentary metagenomes.</title>
        <authorList>
            <person name="Kawai M."/>
            <person name="Futagami T."/>
            <person name="Toyoda A."/>
            <person name="Takaki Y."/>
            <person name="Nishi S."/>
            <person name="Hori S."/>
            <person name="Arai W."/>
            <person name="Tsubouchi T."/>
            <person name="Morono Y."/>
            <person name="Uchiyama I."/>
            <person name="Ito T."/>
            <person name="Fujiyama A."/>
            <person name="Inagaki F."/>
            <person name="Takami H."/>
        </authorList>
    </citation>
    <scope>NUCLEOTIDE SEQUENCE</scope>
    <source>
        <strain evidence="1">Expedition CK06-06</strain>
    </source>
</reference>
<name>X1BSF7_9ZZZZ</name>
<protein>
    <submittedName>
        <fullName evidence="1">Uncharacterized protein</fullName>
    </submittedName>
</protein>
<gene>
    <name evidence="1" type="ORF">S01H4_43325</name>
</gene>
<accession>X1BSF7</accession>
<evidence type="ECO:0000313" key="1">
    <source>
        <dbReference type="EMBL" id="GAG97995.1"/>
    </source>
</evidence>
<dbReference type="AlphaFoldDB" id="X1BSF7"/>
<organism evidence="1">
    <name type="scientific">marine sediment metagenome</name>
    <dbReference type="NCBI Taxonomy" id="412755"/>
    <lineage>
        <taxon>unclassified sequences</taxon>
        <taxon>metagenomes</taxon>
        <taxon>ecological metagenomes</taxon>
    </lineage>
</organism>
<feature type="non-terminal residue" evidence="1">
    <location>
        <position position="1"/>
    </location>
</feature>
<proteinExistence type="predicted"/>